<evidence type="ECO:0000259" key="4">
    <source>
        <dbReference type="PROSITE" id="PS51736"/>
    </source>
</evidence>
<proteinExistence type="predicted"/>
<dbReference type="Pfam" id="PF00239">
    <property type="entry name" value="Resolvase"/>
    <property type="match status" value="1"/>
</dbReference>
<sequence>MAAVREGDTPVVSTLDRLGRPLPDAWDIAGELAAKGVSLGLGGSTYDPADPVGRLLCNVLGMGAGFEADPIRMRTR</sequence>
<keyword evidence="1" id="KW-0229">DNA integration</keyword>
<dbReference type="Gene3D" id="3.40.50.1390">
    <property type="entry name" value="Resolvase, N-terminal catalytic domain"/>
    <property type="match status" value="1"/>
</dbReference>
<gene>
    <name evidence="5" type="ORF">AVDCRST_MAG59-719</name>
</gene>
<feature type="non-terminal residue" evidence="5">
    <location>
        <position position="76"/>
    </location>
</feature>
<evidence type="ECO:0000256" key="3">
    <source>
        <dbReference type="ARBA" id="ARBA00023172"/>
    </source>
</evidence>
<feature type="domain" description="Resolvase/invertase-type recombinase catalytic" evidence="4">
    <location>
        <begin position="1"/>
        <end position="76"/>
    </location>
</feature>
<dbReference type="InterPro" id="IPR006118">
    <property type="entry name" value="Recombinase_CS"/>
</dbReference>
<dbReference type="SUPFAM" id="SSF53041">
    <property type="entry name" value="Resolvase-like"/>
    <property type="match status" value="1"/>
</dbReference>
<dbReference type="InterPro" id="IPR006119">
    <property type="entry name" value="Resolv_N"/>
</dbReference>
<keyword evidence="2" id="KW-0238">DNA-binding</keyword>
<dbReference type="GO" id="GO:0000150">
    <property type="term" value="F:DNA strand exchange activity"/>
    <property type="evidence" value="ECO:0007669"/>
    <property type="project" value="InterPro"/>
</dbReference>
<evidence type="ECO:0000313" key="5">
    <source>
        <dbReference type="EMBL" id="CAA9540160.1"/>
    </source>
</evidence>
<dbReference type="AlphaFoldDB" id="A0A6J4U3S0"/>
<dbReference type="EMBL" id="CADCWF010000037">
    <property type="protein sequence ID" value="CAA9540160.1"/>
    <property type="molecule type" value="Genomic_DNA"/>
</dbReference>
<dbReference type="InterPro" id="IPR036162">
    <property type="entry name" value="Resolvase-like_N_sf"/>
</dbReference>
<name>A0A6J4U3S0_9BACT</name>
<organism evidence="5">
    <name type="scientific">uncultured Thermomicrobiales bacterium</name>
    <dbReference type="NCBI Taxonomy" id="1645740"/>
    <lineage>
        <taxon>Bacteria</taxon>
        <taxon>Pseudomonadati</taxon>
        <taxon>Thermomicrobiota</taxon>
        <taxon>Thermomicrobia</taxon>
        <taxon>Thermomicrobiales</taxon>
        <taxon>environmental samples</taxon>
    </lineage>
</organism>
<dbReference type="PROSITE" id="PS51736">
    <property type="entry name" value="RECOMBINASES_3"/>
    <property type="match status" value="1"/>
</dbReference>
<keyword evidence="3" id="KW-0233">DNA recombination</keyword>
<dbReference type="GO" id="GO:0015074">
    <property type="term" value="P:DNA integration"/>
    <property type="evidence" value="ECO:0007669"/>
    <property type="project" value="UniProtKB-KW"/>
</dbReference>
<accession>A0A6J4U3S0</accession>
<dbReference type="GO" id="GO:0003677">
    <property type="term" value="F:DNA binding"/>
    <property type="evidence" value="ECO:0007669"/>
    <property type="project" value="UniProtKB-KW"/>
</dbReference>
<evidence type="ECO:0000256" key="1">
    <source>
        <dbReference type="ARBA" id="ARBA00022908"/>
    </source>
</evidence>
<evidence type="ECO:0000256" key="2">
    <source>
        <dbReference type="ARBA" id="ARBA00023125"/>
    </source>
</evidence>
<protein>
    <recommendedName>
        <fullName evidence="4">Resolvase/invertase-type recombinase catalytic domain-containing protein</fullName>
    </recommendedName>
</protein>
<reference evidence="5" key="1">
    <citation type="submission" date="2020-02" db="EMBL/GenBank/DDBJ databases">
        <authorList>
            <person name="Meier V. D."/>
        </authorList>
    </citation>
    <scope>NUCLEOTIDE SEQUENCE</scope>
    <source>
        <strain evidence="5">AVDCRST_MAG59</strain>
    </source>
</reference>
<dbReference type="PROSITE" id="PS00398">
    <property type="entry name" value="RECOMBINASES_2"/>
    <property type="match status" value="1"/>
</dbReference>